<evidence type="ECO:0000256" key="17">
    <source>
        <dbReference type="SAM" id="MobiDB-lite"/>
    </source>
</evidence>
<evidence type="ECO:0000256" key="2">
    <source>
        <dbReference type="ARBA" id="ARBA00008024"/>
    </source>
</evidence>
<evidence type="ECO:0000256" key="1">
    <source>
        <dbReference type="ARBA" id="ARBA00004123"/>
    </source>
</evidence>
<evidence type="ECO:0000256" key="5">
    <source>
        <dbReference type="ARBA" id="ARBA00022664"/>
    </source>
</evidence>
<dbReference type="GO" id="GO:0071006">
    <property type="term" value="C:U2-type catalytic step 1 spliceosome"/>
    <property type="evidence" value="ECO:0007669"/>
    <property type="project" value="TreeGrafter"/>
</dbReference>
<evidence type="ECO:0000256" key="13">
    <source>
        <dbReference type="ARBA" id="ARBA00023306"/>
    </source>
</evidence>
<evidence type="ECO:0000256" key="4">
    <source>
        <dbReference type="ARBA" id="ARBA00017295"/>
    </source>
</evidence>
<evidence type="ECO:0000313" key="21">
    <source>
        <dbReference type="Proteomes" id="UP000242525"/>
    </source>
</evidence>
<keyword evidence="21" id="KW-1185">Reference proteome</keyword>
<dbReference type="GO" id="GO:0071007">
    <property type="term" value="C:U2-type catalytic step 2 spliceosome"/>
    <property type="evidence" value="ECO:0007669"/>
    <property type="project" value="TreeGrafter"/>
</dbReference>
<feature type="compositionally biased region" description="Basic residues" evidence="17">
    <location>
        <begin position="30"/>
        <end position="40"/>
    </location>
</feature>
<dbReference type="GO" id="GO:0008380">
    <property type="term" value="P:RNA splicing"/>
    <property type="evidence" value="ECO:0007669"/>
    <property type="project" value="UniProtKB-KW"/>
</dbReference>
<evidence type="ECO:0000256" key="14">
    <source>
        <dbReference type="ARBA" id="ARBA00025224"/>
    </source>
</evidence>
<proteinExistence type="inferred from homology"/>
<dbReference type="GO" id="GO:0036002">
    <property type="term" value="F:pre-mRNA binding"/>
    <property type="evidence" value="ECO:0007669"/>
    <property type="project" value="TreeGrafter"/>
</dbReference>
<comment type="function">
    <text evidence="14">Involved in the first step of pre-mRNA splicing. Required for cell growth and cell cycle control. Plays a role in the levels of the U1, U4, U5 and U6 snRNAs and the maintenance of the U4/U6 snRNA complex. May provide the link between the 'nineteen complex' NTC spliceosome protein complex and the spliceosome through the U6 snRNA. Associates predominantly with U6 snRNAs in assembled active spliceosomes. Binds directly to the internal stem-loop (ISL) domain of the U6 snRNA and to the pre-mRNA intron near the 5' splice site during the activation and catalytic phases of the spliceosome cycle.</text>
</comment>
<feature type="region of interest" description="Disordered" evidence="17">
    <location>
        <begin position="1"/>
        <end position="50"/>
    </location>
</feature>
<dbReference type="GO" id="GO:0008270">
    <property type="term" value="F:zinc ion binding"/>
    <property type="evidence" value="ECO:0007669"/>
    <property type="project" value="UniProtKB-KW"/>
</dbReference>
<dbReference type="InterPro" id="IPR034181">
    <property type="entry name" value="Cwc2_RRM"/>
</dbReference>
<evidence type="ECO:0000256" key="16">
    <source>
        <dbReference type="PROSITE-ProRule" id="PRU00723"/>
    </source>
</evidence>
<keyword evidence="10 15" id="KW-0694">RNA-binding</keyword>
<dbReference type="InterPro" id="IPR039171">
    <property type="entry name" value="Cwc2/Slt11"/>
</dbReference>
<evidence type="ECO:0000256" key="9">
    <source>
        <dbReference type="ARBA" id="ARBA00022833"/>
    </source>
</evidence>
<dbReference type="GO" id="GO:0000974">
    <property type="term" value="C:Prp19 complex"/>
    <property type="evidence" value="ECO:0007669"/>
    <property type="project" value="TreeGrafter"/>
</dbReference>
<dbReference type="FunFam" id="3.30.70.330:FF:000249">
    <property type="entry name" value="Pre-mRNA-splicing factor CWC2, variant"/>
    <property type="match status" value="1"/>
</dbReference>
<dbReference type="CDD" id="cd12360">
    <property type="entry name" value="RRM_cwf2"/>
    <property type="match status" value="1"/>
</dbReference>
<accession>A0A0J9X9J3</accession>
<dbReference type="SUPFAM" id="SSF54928">
    <property type="entry name" value="RNA-binding domain, RBD"/>
    <property type="match status" value="1"/>
</dbReference>
<dbReference type="InterPro" id="IPR035979">
    <property type="entry name" value="RBD_domain_sf"/>
</dbReference>
<dbReference type="PANTHER" id="PTHR14089">
    <property type="entry name" value="PRE-MRNA-SPLICING FACTOR RBM22"/>
    <property type="match status" value="1"/>
</dbReference>
<keyword evidence="9 16" id="KW-0862">Zinc</keyword>
<dbReference type="SMART" id="SM00360">
    <property type="entry name" value="RRM"/>
    <property type="match status" value="1"/>
</dbReference>
<dbReference type="SUPFAM" id="SSF90229">
    <property type="entry name" value="CCCH zinc finger"/>
    <property type="match status" value="1"/>
</dbReference>
<keyword evidence="11" id="KW-0508">mRNA splicing</keyword>
<evidence type="ECO:0000259" key="18">
    <source>
        <dbReference type="PROSITE" id="PS50102"/>
    </source>
</evidence>
<keyword evidence="6 16" id="KW-0479">Metal-binding</keyword>
<evidence type="ECO:0000256" key="15">
    <source>
        <dbReference type="PROSITE-ProRule" id="PRU00176"/>
    </source>
</evidence>
<keyword evidence="12" id="KW-0539">Nucleus</keyword>
<evidence type="ECO:0000256" key="3">
    <source>
        <dbReference type="ARBA" id="ARBA00011524"/>
    </source>
</evidence>
<dbReference type="PANTHER" id="PTHR14089:SF2">
    <property type="entry name" value="PRE-MRNA-SPLICING FACTOR CWC2"/>
    <property type="match status" value="1"/>
</dbReference>
<dbReference type="GO" id="GO:0017070">
    <property type="term" value="F:U6 snRNA binding"/>
    <property type="evidence" value="ECO:0007669"/>
    <property type="project" value="TreeGrafter"/>
</dbReference>
<comment type="caution">
    <text evidence="20">The sequence shown here is derived from an EMBL/GenBank/DDBJ whole genome shotgun (WGS) entry which is preliminary data.</text>
</comment>
<evidence type="ECO:0000256" key="8">
    <source>
        <dbReference type="ARBA" id="ARBA00022771"/>
    </source>
</evidence>
<feature type="domain" description="RRM" evidence="18">
    <location>
        <begin position="166"/>
        <end position="241"/>
    </location>
</feature>
<dbReference type="AlphaFoldDB" id="A0A0J9X9J3"/>
<feature type="region of interest" description="Disordered" evidence="17">
    <location>
        <begin position="311"/>
        <end position="337"/>
    </location>
</feature>
<dbReference type="Pfam" id="PF00076">
    <property type="entry name" value="RRM_1"/>
    <property type="match status" value="1"/>
</dbReference>
<evidence type="ECO:0000256" key="12">
    <source>
        <dbReference type="ARBA" id="ARBA00023242"/>
    </source>
</evidence>
<sequence length="375" mass="41925">MSDQVQPPAVEETSLVKPENDKKVVSTALTKKKTKRRPARVQKEPGTVEDQLPQSGTVFNIWYLKWSGGDKDDAFFSQRKSEGRCVIATDAGYTKADKSRVANPNTFFCLYFARGLCSRGKNCEYLHRLPQLTDIFPPNLDCFGRDKFSDYRDDMGGVGSFLRQNRTLYVGRITVTEGIEEIVARHFSEWGEVEKIRVLNNRGVAFVTYVNEANAQFAKEAMAHQSLDNDKEVLNVRWANEDPNPAAKVREKRRLEEQAAETIRKLLPKAMVDELEGKPSSKRIKKNDFGLEGFEAPESVRYGGEVPTVEELEDDQEAESTQPLAIEDSKPGTGLFSSDSLARLQHVAKSIKPVAVPLPKSTGLGLADYGSDDDE</sequence>
<dbReference type="GO" id="GO:0006397">
    <property type="term" value="P:mRNA processing"/>
    <property type="evidence" value="ECO:0007669"/>
    <property type="project" value="UniProtKB-KW"/>
</dbReference>
<dbReference type="InterPro" id="IPR032297">
    <property type="entry name" value="Torus"/>
</dbReference>
<comment type="similarity">
    <text evidence="2">Belongs to the RRM CWC2 family.</text>
</comment>
<dbReference type="SMART" id="SM00356">
    <property type="entry name" value="ZnF_C3H1"/>
    <property type="match status" value="1"/>
</dbReference>
<feature type="domain" description="C3H1-type" evidence="19">
    <location>
        <begin position="103"/>
        <end position="130"/>
    </location>
</feature>
<evidence type="ECO:0000256" key="10">
    <source>
        <dbReference type="ARBA" id="ARBA00022884"/>
    </source>
</evidence>
<comment type="subunit">
    <text evidence="3">Associated with the spliceosome.</text>
</comment>
<dbReference type="InterPro" id="IPR036855">
    <property type="entry name" value="Znf_CCCH_sf"/>
</dbReference>
<dbReference type="Gene3D" id="4.10.1000.10">
    <property type="entry name" value="Zinc finger, CCCH-type"/>
    <property type="match status" value="1"/>
</dbReference>
<gene>
    <name evidence="20" type="ORF">BN980_GECA05s02254g</name>
</gene>
<organism evidence="20 21">
    <name type="scientific">Geotrichum candidum</name>
    <name type="common">Oospora lactis</name>
    <name type="synonym">Dipodascus geotrichum</name>
    <dbReference type="NCBI Taxonomy" id="1173061"/>
    <lineage>
        <taxon>Eukaryota</taxon>
        <taxon>Fungi</taxon>
        <taxon>Dikarya</taxon>
        <taxon>Ascomycota</taxon>
        <taxon>Saccharomycotina</taxon>
        <taxon>Dipodascomycetes</taxon>
        <taxon>Dipodascales</taxon>
        <taxon>Dipodascaceae</taxon>
        <taxon>Geotrichum</taxon>
    </lineage>
</organism>
<dbReference type="STRING" id="1173061.A0A0J9X9J3"/>
<dbReference type="Gene3D" id="3.30.70.330">
    <property type="match status" value="1"/>
</dbReference>
<keyword evidence="13" id="KW-0131">Cell cycle</keyword>
<comment type="subcellular location">
    <subcellularLocation>
        <location evidence="1">Nucleus</location>
    </subcellularLocation>
</comment>
<dbReference type="PROSITE" id="PS50102">
    <property type="entry name" value="RRM"/>
    <property type="match status" value="1"/>
</dbReference>
<dbReference type="InterPro" id="IPR000504">
    <property type="entry name" value="RRM_dom"/>
</dbReference>
<dbReference type="InterPro" id="IPR000571">
    <property type="entry name" value="Znf_CCCH"/>
</dbReference>
<reference evidence="20" key="1">
    <citation type="submission" date="2014-03" db="EMBL/GenBank/DDBJ databases">
        <authorList>
            <person name="Casaregola S."/>
        </authorList>
    </citation>
    <scope>NUCLEOTIDE SEQUENCE [LARGE SCALE GENOMIC DNA]</scope>
    <source>
        <strain evidence="20">CLIB 918</strain>
    </source>
</reference>
<dbReference type="InterPro" id="IPR012677">
    <property type="entry name" value="Nucleotide-bd_a/b_plait_sf"/>
</dbReference>
<name>A0A0J9X9J3_GEOCN</name>
<evidence type="ECO:0000256" key="11">
    <source>
        <dbReference type="ARBA" id="ARBA00023187"/>
    </source>
</evidence>
<dbReference type="Proteomes" id="UP000242525">
    <property type="component" value="Unassembled WGS sequence"/>
</dbReference>
<dbReference type="Pfam" id="PF16131">
    <property type="entry name" value="Torus"/>
    <property type="match status" value="1"/>
</dbReference>
<feature type="zinc finger region" description="C3H1-type" evidence="16">
    <location>
        <begin position="103"/>
        <end position="130"/>
    </location>
</feature>
<evidence type="ECO:0000256" key="7">
    <source>
        <dbReference type="ARBA" id="ARBA00022728"/>
    </source>
</evidence>
<dbReference type="OrthoDB" id="10251848at2759"/>
<keyword evidence="8 16" id="KW-0863">Zinc-finger</keyword>
<dbReference type="PROSITE" id="PS50103">
    <property type="entry name" value="ZF_C3H1"/>
    <property type="match status" value="1"/>
</dbReference>
<evidence type="ECO:0000313" key="20">
    <source>
        <dbReference type="EMBL" id="CDO53472.1"/>
    </source>
</evidence>
<dbReference type="EMBL" id="CCBN010000005">
    <property type="protein sequence ID" value="CDO53472.1"/>
    <property type="molecule type" value="Genomic_DNA"/>
</dbReference>
<keyword evidence="7" id="KW-0747">Spliceosome</keyword>
<keyword evidence="5" id="KW-0507">mRNA processing</keyword>
<evidence type="ECO:0000259" key="19">
    <source>
        <dbReference type="PROSITE" id="PS50103"/>
    </source>
</evidence>
<evidence type="ECO:0000256" key="6">
    <source>
        <dbReference type="ARBA" id="ARBA00022723"/>
    </source>
</evidence>
<protein>
    <recommendedName>
        <fullName evidence="4">Pre-mRNA-splicing factor CWC2</fullName>
    </recommendedName>
</protein>